<reference evidence="7 8" key="1">
    <citation type="submission" date="2021-04" db="EMBL/GenBank/DDBJ databases">
        <title>Molecular and phenotypic characterization and identification of bacterial isolates recovered from the Anatolian ground squirrels (Spermophilus xanthoprymnus) and which have the potential to form a new species in the Campylobacter genus.</title>
        <authorList>
            <person name="Aydin F."/>
            <person name="Abay S."/>
            <person name="Kayman T."/>
            <person name="Karakaya E."/>
            <person name="Mustak H.K."/>
            <person name="Mustak I.B."/>
            <person name="Bilgin N."/>
            <person name="Duzler A."/>
            <person name="Sahin O."/>
            <person name="Guran O."/>
            <person name="Saticioglu I.B."/>
        </authorList>
    </citation>
    <scope>NUCLEOTIDE SEQUENCE [LARGE SCALE GENOMIC DNA]</scope>
    <source>
        <strain evidence="8">faydin-G24</strain>
    </source>
</reference>
<evidence type="ECO:0000259" key="6">
    <source>
        <dbReference type="Pfam" id="PF01509"/>
    </source>
</evidence>
<comment type="catalytic activity">
    <reaction evidence="1 5">
        <text>uridine(55) in tRNA = pseudouridine(55) in tRNA</text>
        <dbReference type="Rhea" id="RHEA:42532"/>
        <dbReference type="Rhea" id="RHEA-COMP:10101"/>
        <dbReference type="Rhea" id="RHEA-COMP:10102"/>
        <dbReference type="ChEBI" id="CHEBI:65314"/>
        <dbReference type="ChEBI" id="CHEBI:65315"/>
        <dbReference type="EC" id="5.4.99.25"/>
    </reaction>
</comment>
<evidence type="ECO:0000256" key="4">
    <source>
        <dbReference type="ARBA" id="ARBA00023235"/>
    </source>
</evidence>
<comment type="similarity">
    <text evidence="2 5">Belongs to the pseudouridine synthase TruB family. Type 1 subfamily.</text>
</comment>
<evidence type="ECO:0000256" key="1">
    <source>
        <dbReference type="ARBA" id="ARBA00000385"/>
    </source>
</evidence>
<dbReference type="GO" id="GO:0160148">
    <property type="term" value="F:tRNA pseudouridine(55) synthase activity"/>
    <property type="evidence" value="ECO:0007669"/>
    <property type="project" value="UniProtKB-EC"/>
</dbReference>
<dbReference type="SUPFAM" id="SSF55120">
    <property type="entry name" value="Pseudouridine synthase"/>
    <property type="match status" value="1"/>
</dbReference>
<dbReference type="Gene3D" id="3.30.2350.10">
    <property type="entry name" value="Pseudouridine synthase"/>
    <property type="match status" value="1"/>
</dbReference>
<evidence type="ECO:0000256" key="2">
    <source>
        <dbReference type="ARBA" id="ARBA00005642"/>
    </source>
</evidence>
<dbReference type="PANTHER" id="PTHR13767:SF2">
    <property type="entry name" value="PSEUDOURIDYLATE SYNTHASE TRUB1"/>
    <property type="match status" value="1"/>
</dbReference>
<dbReference type="InterPro" id="IPR002501">
    <property type="entry name" value="PsdUridine_synth_N"/>
</dbReference>
<protein>
    <recommendedName>
        <fullName evidence="5">tRNA pseudouridine synthase B</fullName>
        <ecNumber evidence="5">5.4.99.25</ecNumber>
    </recommendedName>
    <alternativeName>
        <fullName evidence="5">tRNA pseudouridine(55) synthase</fullName>
        <shortName evidence="5">Psi55 synthase</shortName>
    </alternativeName>
    <alternativeName>
        <fullName evidence="5">tRNA pseudouridylate synthase</fullName>
    </alternativeName>
    <alternativeName>
        <fullName evidence="5">tRNA-uridine isomerase</fullName>
    </alternativeName>
</protein>
<organism evidence="7 8">
    <name type="scientific">Campylobacter anatolicus</name>
    <dbReference type="NCBI Taxonomy" id="2829105"/>
    <lineage>
        <taxon>Bacteria</taxon>
        <taxon>Pseudomonadati</taxon>
        <taxon>Campylobacterota</taxon>
        <taxon>Epsilonproteobacteria</taxon>
        <taxon>Campylobacterales</taxon>
        <taxon>Campylobacteraceae</taxon>
        <taxon>Campylobacter</taxon>
    </lineage>
</organism>
<feature type="domain" description="Pseudouridine synthase II N-terminal" evidence="6">
    <location>
        <begin position="23"/>
        <end position="170"/>
    </location>
</feature>
<feature type="active site" description="Nucleophile" evidence="5">
    <location>
        <position position="38"/>
    </location>
</feature>
<proteinExistence type="inferred from homology"/>
<dbReference type="EC" id="5.4.99.25" evidence="5"/>
<dbReference type="NCBIfam" id="TIGR00431">
    <property type="entry name" value="TruB"/>
    <property type="match status" value="1"/>
</dbReference>
<dbReference type="InterPro" id="IPR020103">
    <property type="entry name" value="PsdUridine_synth_cat_dom_sf"/>
</dbReference>
<dbReference type="HAMAP" id="MF_01080">
    <property type="entry name" value="TruB_bact"/>
    <property type="match status" value="1"/>
</dbReference>
<name>A0ABS5HHL8_9BACT</name>
<dbReference type="InterPro" id="IPR014780">
    <property type="entry name" value="tRNA_psdUridine_synth_TruB"/>
</dbReference>
<dbReference type="Pfam" id="PF01509">
    <property type="entry name" value="TruB_N"/>
    <property type="match status" value="1"/>
</dbReference>
<dbReference type="EMBL" id="JAGSSW010000003">
    <property type="protein sequence ID" value="MBR8463769.1"/>
    <property type="molecule type" value="Genomic_DNA"/>
</dbReference>
<accession>A0ABS5HHL8</accession>
<keyword evidence="3 5" id="KW-0819">tRNA processing</keyword>
<dbReference type="RefSeq" id="WP_212141836.1">
    <property type="nucleotide sequence ID" value="NZ_JAGSSW010000003.1"/>
</dbReference>
<gene>
    <name evidence="5 7" type="primary">truB</name>
    <name evidence="7" type="ORF">KDD93_04160</name>
</gene>
<sequence>MNAIFVANKPSGLSSNQFLSRLKRKYGEKKAGYSGTLDPFASGCLIVAFGSYTKFFQFLEKSPKIYEATMWLGANSESGDNENISKVTLLKPFANESLEIVRKGLLGIVSYTPPKFSAKNIDGIRAYKLARNGYEFELKTQTMQVFSCDITNYCHPFLSFRISVSEGGYIRSYAKLFAQKLGVDATLSALKRVSEGEFKFENERFLGIDEVLKLPENEYLGDISDIMDGKKIDTTKLKNDKNGIYLLKYDKFITIIKIENKMVSYCLNKVEKC</sequence>
<keyword evidence="8" id="KW-1185">Reference proteome</keyword>
<keyword evidence="4 5" id="KW-0413">Isomerase</keyword>
<dbReference type="Proteomes" id="UP000682951">
    <property type="component" value="Unassembled WGS sequence"/>
</dbReference>
<comment type="function">
    <text evidence="5">Responsible for synthesis of pseudouridine from uracil-55 in the psi GC loop of transfer RNAs.</text>
</comment>
<evidence type="ECO:0000256" key="3">
    <source>
        <dbReference type="ARBA" id="ARBA00022694"/>
    </source>
</evidence>
<evidence type="ECO:0000313" key="8">
    <source>
        <dbReference type="Proteomes" id="UP000682951"/>
    </source>
</evidence>
<evidence type="ECO:0000313" key="7">
    <source>
        <dbReference type="EMBL" id="MBR8463769.1"/>
    </source>
</evidence>
<evidence type="ECO:0000256" key="5">
    <source>
        <dbReference type="HAMAP-Rule" id="MF_01080"/>
    </source>
</evidence>
<comment type="caution">
    <text evidence="7">The sequence shown here is derived from an EMBL/GenBank/DDBJ whole genome shotgun (WGS) entry which is preliminary data.</text>
</comment>
<dbReference type="PANTHER" id="PTHR13767">
    <property type="entry name" value="TRNA-PSEUDOURIDINE SYNTHASE"/>
    <property type="match status" value="1"/>
</dbReference>